<dbReference type="EMBL" id="BART01005812">
    <property type="protein sequence ID" value="GAG54214.1"/>
    <property type="molecule type" value="Genomic_DNA"/>
</dbReference>
<dbReference type="Gene3D" id="3.40.50.300">
    <property type="entry name" value="P-loop containing nucleotide triphosphate hydrolases"/>
    <property type="match status" value="1"/>
</dbReference>
<gene>
    <name evidence="1" type="ORF">S01H4_13170</name>
</gene>
<reference evidence="1" key="1">
    <citation type="journal article" date="2014" name="Front. Microbiol.">
        <title>High frequency of phylogenetically diverse reductive dehalogenase-homologous genes in deep subseafloor sedimentary metagenomes.</title>
        <authorList>
            <person name="Kawai M."/>
            <person name="Futagami T."/>
            <person name="Toyoda A."/>
            <person name="Takaki Y."/>
            <person name="Nishi S."/>
            <person name="Hori S."/>
            <person name="Arai W."/>
            <person name="Tsubouchi T."/>
            <person name="Morono Y."/>
            <person name="Uchiyama I."/>
            <person name="Ito T."/>
            <person name="Fujiyama A."/>
            <person name="Inagaki F."/>
            <person name="Takami H."/>
        </authorList>
    </citation>
    <scope>NUCLEOTIDE SEQUENCE</scope>
    <source>
        <strain evidence="1">Expedition CK06-06</strain>
    </source>
</reference>
<sequence length="380" mass="43668">FFYFDGRFYYGYKKTWIPAKDGYLNSLIWYELSKSWTKTSKDKIIPFPVTQTIVTNVIKAAIGIRDLRYIIIENGSYERNEELGSIIWINKRPSLPDAKDLLVCKNKIVNYRNLNVYDKTLNLFCITTLNVNYDTSLDEPVRCDKFLKDNFENQPQINEVLKRDAYLCCPDYIPNTLALFMMKGRTGSGKGTNIAFLREILGRDNHTETSLFALGDRFGLEPLLGVAVGFISDIEDDSVMKNAQGLAFERMKKISSGIDYIEVRLVGGHFVSVKMPLKLVLAAPVMVRFSKSVGEFVRRLQITDYKKQYSLDKDKCPNALDPDENCLRDMIAEKDAYFTHRIIKQGLKMLLTDGFKSTEEAKKNMQEIKDEGNPFIDMLF</sequence>
<accession>X0YE63</accession>
<proteinExistence type="predicted"/>
<organism evidence="1">
    <name type="scientific">marine sediment metagenome</name>
    <dbReference type="NCBI Taxonomy" id="412755"/>
    <lineage>
        <taxon>unclassified sequences</taxon>
        <taxon>metagenomes</taxon>
        <taxon>ecological metagenomes</taxon>
    </lineage>
</organism>
<name>X0YE63_9ZZZZ</name>
<comment type="caution">
    <text evidence="1">The sequence shown here is derived from an EMBL/GenBank/DDBJ whole genome shotgun (WGS) entry which is preliminary data.</text>
</comment>
<protein>
    <recommendedName>
        <fullName evidence="2">SF3 helicase domain-containing protein</fullName>
    </recommendedName>
</protein>
<dbReference type="InterPro" id="IPR027417">
    <property type="entry name" value="P-loop_NTPase"/>
</dbReference>
<dbReference type="AlphaFoldDB" id="X0YE63"/>
<feature type="non-terminal residue" evidence="1">
    <location>
        <position position="1"/>
    </location>
</feature>
<evidence type="ECO:0000313" key="1">
    <source>
        <dbReference type="EMBL" id="GAG54214.1"/>
    </source>
</evidence>
<evidence type="ECO:0008006" key="2">
    <source>
        <dbReference type="Google" id="ProtNLM"/>
    </source>
</evidence>